<feature type="compositionally biased region" description="Low complexity" evidence="1">
    <location>
        <begin position="109"/>
        <end position="121"/>
    </location>
</feature>
<dbReference type="RefSeq" id="WP_274958613.1">
    <property type="nucleotide sequence ID" value="NZ_DYWQ01000033.1"/>
</dbReference>
<feature type="compositionally biased region" description="Low complexity" evidence="1">
    <location>
        <begin position="12"/>
        <end position="38"/>
    </location>
</feature>
<dbReference type="AlphaFoldDB" id="A0A921GEG8"/>
<name>A0A921GEG8_9ACTN</name>
<reference evidence="2" key="2">
    <citation type="submission" date="2021-09" db="EMBL/GenBank/DDBJ databases">
        <authorList>
            <person name="Gilroy R."/>
        </authorList>
    </citation>
    <scope>NUCLEOTIDE SEQUENCE</scope>
    <source>
        <strain evidence="2">CHK124-7917</strain>
    </source>
</reference>
<comment type="caution">
    <text evidence="2">The sequence shown here is derived from an EMBL/GenBank/DDBJ whole genome shotgun (WGS) entry which is preliminary data.</text>
</comment>
<feature type="compositionally biased region" description="Basic residues" evidence="1">
    <location>
        <begin position="122"/>
        <end position="133"/>
    </location>
</feature>
<organism evidence="2 3">
    <name type="scientific">Thermophilibacter provencensis</name>
    <dbReference type="NCBI Taxonomy" id="1852386"/>
    <lineage>
        <taxon>Bacteria</taxon>
        <taxon>Bacillati</taxon>
        <taxon>Actinomycetota</taxon>
        <taxon>Coriobacteriia</taxon>
        <taxon>Coriobacteriales</taxon>
        <taxon>Atopobiaceae</taxon>
        <taxon>Thermophilibacter</taxon>
    </lineage>
</organism>
<proteinExistence type="predicted"/>
<dbReference type="Proteomes" id="UP000697330">
    <property type="component" value="Unassembled WGS sequence"/>
</dbReference>
<evidence type="ECO:0000313" key="3">
    <source>
        <dbReference type="Proteomes" id="UP000697330"/>
    </source>
</evidence>
<sequence>MSDEMREGMRTASPDAAANARGDAGQASSGAAADGGAWRAEDDPRVVALDAKIAEVKRAHRARLKRLNAERDALVKAVEGEHMRAELERLRAENASLRARGSDAPSASAPTGAGRGEAAGATRRRRPQTRPRARLGACWGSPLAAGAIAPGSEARRGLKVSGP</sequence>
<accession>A0A921GEG8</accession>
<protein>
    <submittedName>
        <fullName evidence="2">Uncharacterized protein</fullName>
    </submittedName>
</protein>
<feature type="region of interest" description="Disordered" evidence="1">
    <location>
        <begin position="1"/>
        <end position="41"/>
    </location>
</feature>
<evidence type="ECO:0000256" key="1">
    <source>
        <dbReference type="SAM" id="MobiDB-lite"/>
    </source>
</evidence>
<evidence type="ECO:0000313" key="2">
    <source>
        <dbReference type="EMBL" id="HJF44598.1"/>
    </source>
</evidence>
<reference evidence="2" key="1">
    <citation type="journal article" date="2021" name="PeerJ">
        <title>Extensive microbial diversity within the chicken gut microbiome revealed by metagenomics and culture.</title>
        <authorList>
            <person name="Gilroy R."/>
            <person name="Ravi A."/>
            <person name="Getino M."/>
            <person name="Pursley I."/>
            <person name="Horton D.L."/>
            <person name="Alikhan N.F."/>
            <person name="Baker D."/>
            <person name="Gharbi K."/>
            <person name="Hall N."/>
            <person name="Watson M."/>
            <person name="Adriaenssens E.M."/>
            <person name="Foster-Nyarko E."/>
            <person name="Jarju S."/>
            <person name="Secka A."/>
            <person name="Antonio M."/>
            <person name="Oren A."/>
            <person name="Chaudhuri R.R."/>
            <person name="La Ragione R."/>
            <person name="Hildebrand F."/>
            <person name="Pallen M.J."/>
        </authorList>
    </citation>
    <scope>NUCLEOTIDE SEQUENCE</scope>
    <source>
        <strain evidence="2">CHK124-7917</strain>
    </source>
</reference>
<gene>
    <name evidence="2" type="ORF">K8U72_02275</name>
</gene>
<feature type="region of interest" description="Disordered" evidence="1">
    <location>
        <begin position="96"/>
        <end position="137"/>
    </location>
</feature>
<dbReference type="EMBL" id="DYWQ01000033">
    <property type="protein sequence ID" value="HJF44598.1"/>
    <property type="molecule type" value="Genomic_DNA"/>
</dbReference>